<accession>A0AAV5IGV0</accession>
<dbReference type="Proteomes" id="UP001054252">
    <property type="component" value="Unassembled WGS sequence"/>
</dbReference>
<dbReference type="EMBL" id="BPVZ01000016">
    <property type="protein sequence ID" value="GKV01147.1"/>
    <property type="molecule type" value="Genomic_DNA"/>
</dbReference>
<dbReference type="AlphaFoldDB" id="A0AAV5IGV0"/>
<reference evidence="2 3" key="1">
    <citation type="journal article" date="2021" name="Commun. Biol.">
        <title>The genome of Shorea leprosula (Dipterocarpaceae) highlights the ecological relevance of drought in aseasonal tropical rainforests.</title>
        <authorList>
            <person name="Ng K.K.S."/>
            <person name="Kobayashi M.J."/>
            <person name="Fawcett J.A."/>
            <person name="Hatakeyama M."/>
            <person name="Paape T."/>
            <person name="Ng C.H."/>
            <person name="Ang C.C."/>
            <person name="Tnah L.H."/>
            <person name="Lee C.T."/>
            <person name="Nishiyama T."/>
            <person name="Sese J."/>
            <person name="O'Brien M.J."/>
            <person name="Copetti D."/>
            <person name="Mohd Noor M.I."/>
            <person name="Ong R.C."/>
            <person name="Putra M."/>
            <person name="Sireger I.Z."/>
            <person name="Indrioko S."/>
            <person name="Kosugi Y."/>
            <person name="Izuno A."/>
            <person name="Isagi Y."/>
            <person name="Lee S.L."/>
            <person name="Shimizu K.K."/>
        </authorList>
    </citation>
    <scope>NUCLEOTIDE SEQUENCE [LARGE SCALE GENOMIC DNA]</scope>
    <source>
        <strain evidence="2">214</strain>
    </source>
</reference>
<sequence length="49" mass="5466">MPLRVHCESVGRDGKTWRVSQKLKCNQVDESEPLPRSLSDNLSGIDAGR</sequence>
<gene>
    <name evidence="2" type="ORF">SLEP1_g13727</name>
</gene>
<keyword evidence="3" id="KW-1185">Reference proteome</keyword>
<feature type="region of interest" description="Disordered" evidence="1">
    <location>
        <begin position="28"/>
        <end position="49"/>
    </location>
</feature>
<organism evidence="2 3">
    <name type="scientific">Rubroshorea leprosula</name>
    <dbReference type="NCBI Taxonomy" id="152421"/>
    <lineage>
        <taxon>Eukaryota</taxon>
        <taxon>Viridiplantae</taxon>
        <taxon>Streptophyta</taxon>
        <taxon>Embryophyta</taxon>
        <taxon>Tracheophyta</taxon>
        <taxon>Spermatophyta</taxon>
        <taxon>Magnoliopsida</taxon>
        <taxon>eudicotyledons</taxon>
        <taxon>Gunneridae</taxon>
        <taxon>Pentapetalae</taxon>
        <taxon>rosids</taxon>
        <taxon>malvids</taxon>
        <taxon>Malvales</taxon>
        <taxon>Dipterocarpaceae</taxon>
        <taxon>Rubroshorea</taxon>
    </lineage>
</organism>
<proteinExistence type="predicted"/>
<evidence type="ECO:0000256" key="1">
    <source>
        <dbReference type="SAM" id="MobiDB-lite"/>
    </source>
</evidence>
<comment type="caution">
    <text evidence="2">The sequence shown here is derived from an EMBL/GenBank/DDBJ whole genome shotgun (WGS) entry which is preliminary data.</text>
</comment>
<evidence type="ECO:0000313" key="3">
    <source>
        <dbReference type="Proteomes" id="UP001054252"/>
    </source>
</evidence>
<name>A0AAV5IGV0_9ROSI</name>
<evidence type="ECO:0000313" key="2">
    <source>
        <dbReference type="EMBL" id="GKV01147.1"/>
    </source>
</evidence>
<protein>
    <submittedName>
        <fullName evidence="2">Uncharacterized protein</fullName>
    </submittedName>
</protein>